<dbReference type="RefSeq" id="XP_003110148.2">
    <property type="nucleotide sequence ID" value="XM_003110100.2"/>
</dbReference>
<name>A0A6A5HG92_CAERE</name>
<organism evidence="2 3">
    <name type="scientific">Caenorhabditis remanei</name>
    <name type="common">Caenorhabditis vulgaris</name>
    <dbReference type="NCBI Taxonomy" id="31234"/>
    <lineage>
        <taxon>Eukaryota</taxon>
        <taxon>Metazoa</taxon>
        <taxon>Ecdysozoa</taxon>
        <taxon>Nematoda</taxon>
        <taxon>Chromadorea</taxon>
        <taxon>Rhabditida</taxon>
        <taxon>Rhabditina</taxon>
        <taxon>Rhabditomorpha</taxon>
        <taxon>Rhabditoidea</taxon>
        <taxon>Rhabditidae</taxon>
        <taxon>Peloderinae</taxon>
        <taxon>Caenorhabditis</taxon>
    </lineage>
</organism>
<sequence length="117" mass="13547">MSTPMEVLENQLRNFVLTDGEGRRAENPIVVLQEENQQLRQLLEISQQQVASLEENLKKMTGEKTELDSLKVQIEDSLHLEIQNNEIARTAIENLQGQVVWLSTQLQEIHYRLLPNQ</sequence>
<gene>
    <name evidence="2" type="ORF">GCK72_006968</name>
</gene>
<dbReference type="EMBL" id="WUAV01000002">
    <property type="protein sequence ID" value="KAF1767010.1"/>
    <property type="molecule type" value="Genomic_DNA"/>
</dbReference>
<evidence type="ECO:0000256" key="1">
    <source>
        <dbReference type="SAM" id="Coils"/>
    </source>
</evidence>
<dbReference type="GeneID" id="9804004"/>
<reference evidence="2 3" key="1">
    <citation type="submission" date="2019-12" db="EMBL/GenBank/DDBJ databases">
        <title>Chromosome-level assembly of the Caenorhabditis remanei genome.</title>
        <authorList>
            <person name="Teterina A.A."/>
            <person name="Willis J.H."/>
            <person name="Phillips P.C."/>
        </authorList>
    </citation>
    <scope>NUCLEOTIDE SEQUENCE [LARGE SCALE GENOMIC DNA]</scope>
    <source>
        <strain evidence="2 3">PX506</strain>
        <tissue evidence="2">Whole organism</tissue>
    </source>
</reference>
<feature type="coiled-coil region" evidence="1">
    <location>
        <begin position="29"/>
        <end position="70"/>
    </location>
</feature>
<comment type="caution">
    <text evidence="2">The sequence shown here is derived from an EMBL/GenBank/DDBJ whole genome shotgun (WGS) entry which is preliminary data.</text>
</comment>
<protein>
    <submittedName>
        <fullName evidence="2">Uncharacterized protein</fullName>
    </submittedName>
</protein>
<evidence type="ECO:0000313" key="2">
    <source>
        <dbReference type="EMBL" id="KAF1767010.1"/>
    </source>
</evidence>
<dbReference type="Proteomes" id="UP000483820">
    <property type="component" value="Chromosome II"/>
</dbReference>
<dbReference type="CTD" id="9804004"/>
<dbReference type="KEGG" id="crq:GCK72_006968"/>
<accession>A0A6A5HG92</accession>
<keyword evidence="1" id="KW-0175">Coiled coil</keyword>
<proteinExistence type="predicted"/>
<dbReference type="AlphaFoldDB" id="A0A6A5HG92"/>
<evidence type="ECO:0000313" key="3">
    <source>
        <dbReference type="Proteomes" id="UP000483820"/>
    </source>
</evidence>